<evidence type="ECO:0000313" key="1">
    <source>
        <dbReference type="EMBL" id="ABL65896.1"/>
    </source>
</evidence>
<dbReference type="AlphaFoldDB" id="A1BHL9"/>
<gene>
    <name evidence="1" type="ordered locus">Cpha266_1880</name>
</gene>
<protein>
    <submittedName>
        <fullName evidence="1">Uncharacterized protein</fullName>
    </submittedName>
</protein>
<dbReference type="HOGENOM" id="CLU_2071030_0_0_10"/>
<reference evidence="1 2" key="1">
    <citation type="submission" date="2006-12" db="EMBL/GenBank/DDBJ databases">
        <title>Complete sequence of Chlorobium phaeobacteroides DSM 266.</title>
        <authorList>
            <consortium name="US DOE Joint Genome Institute"/>
            <person name="Copeland A."/>
            <person name="Lucas S."/>
            <person name="Lapidus A."/>
            <person name="Barry K."/>
            <person name="Detter J.C."/>
            <person name="Glavina del Rio T."/>
            <person name="Hammon N."/>
            <person name="Israni S."/>
            <person name="Pitluck S."/>
            <person name="Goltsman E."/>
            <person name="Schmutz J."/>
            <person name="Larimer F."/>
            <person name="Land M."/>
            <person name="Hauser L."/>
            <person name="Mikhailova N."/>
            <person name="Li T."/>
            <person name="Overmann J."/>
            <person name="Bryant D.A."/>
            <person name="Richardson P."/>
        </authorList>
    </citation>
    <scope>NUCLEOTIDE SEQUENCE [LARGE SCALE GENOMIC DNA]</scope>
    <source>
        <strain evidence="1 2">DSM 266</strain>
    </source>
</reference>
<organism evidence="1 2">
    <name type="scientific">Chlorobium phaeobacteroides (strain DSM 266 / SMG 266 / 2430)</name>
    <dbReference type="NCBI Taxonomy" id="290317"/>
    <lineage>
        <taxon>Bacteria</taxon>
        <taxon>Pseudomonadati</taxon>
        <taxon>Chlorobiota</taxon>
        <taxon>Chlorobiia</taxon>
        <taxon>Chlorobiales</taxon>
        <taxon>Chlorobiaceae</taxon>
        <taxon>Chlorobium/Pelodictyon group</taxon>
        <taxon>Chlorobium</taxon>
    </lineage>
</organism>
<dbReference type="eggNOG" id="ENOG5032620">
    <property type="taxonomic scope" value="Bacteria"/>
</dbReference>
<accession>A1BHL9</accession>
<name>A1BHL9_CHLPD</name>
<sequence>MFFFNHLTMEGDEMALVATYSVLFYGSPEGYMTNRAQITLMDAAAKSLAYVRFNDPGMVFEADTNDGGIIKMHLPSSMLQSVLDVLRNETPINVYFAQGRGFLGTYAEPAGEGE</sequence>
<evidence type="ECO:0000313" key="2">
    <source>
        <dbReference type="Proteomes" id="UP000008701"/>
    </source>
</evidence>
<keyword evidence="2" id="KW-1185">Reference proteome</keyword>
<dbReference type="KEGG" id="cph:Cpha266_1880"/>
<dbReference type="EMBL" id="CP000492">
    <property type="protein sequence ID" value="ABL65896.1"/>
    <property type="molecule type" value="Genomic_DNA"/>
</dbReference>
<dbReference type="Proteomes" id="UP000008701">
    <property type="component" value="Chromosome"/>
</dbReference>
<proteinExistence type="predicted"/>